<comment type="caution">
    <text evidence="6">The sequence shown here is derived from an EMBL/GenBank/DDBJ whole genome shotgun (WGS) entry which is preliminary data.</text>
</comment>
<sequence>MAANDRGSRERTERSAEELQKALREQEQDSASVRNDLEQALARIALLAFDQDSRLDALLTELRTAIRNKQPAERIAELARSVDSAIRELDQPAEPGEAITSPGEALLQLLAKLHLPRHLTPDLDDLRGRLRRAPSATLPAERIDELARLLEEAGGAAEPRRGLRNLLGGTGPSPGRPLRVLLDELILPEPLQEAQGRLSEQLADGREETAARAAEEIARLLNDHLTDAPPPSKALRRPLTRLVEALGVEDGDTEEIVQELQTRITDGPRAGDLPGILTDAADLSARVRDRFEEERADLEAFLQHLLQNLVDLEERFQSAAMLRSTARQHSDDLRAQMEGLESEIMDSEELESLKRVVRSRLEAVRERIEAHQHAEEERDHQLESEIDTLRARLAEVEQESQFLRKRLQAEHRRAQTDPLTGLLNRLGYEEEARRVLAQHQAEGGSLSMAVLDVDRFKELNDRFGHQVGDKALRTIGALLGDLLPNAECTLARYGGEEFVVVLPGLDSERAMAAVDRMRARLAEASFTAQGERFRITLSAGVAELAPQEPLKSAFQRADHALLAAKEGGRDAVYPAATPE</sequence>
<dbReference type="InterPro" id="IPR050469">
    <property type="entry name" value="Diguanylate_Cyclase"/>
</dbReference>
<keyword evidence="3" id="KW-0175">Coiled coil</keyword>
<evidence type="ECO:0000256" key="4">
    <source>
        <dbReference type="SAM" id="MobiDB-lite"/>
    </source>
</evidence>
<dbReference type="SUPFAM" id="SSF55073">
    <property type="entry name" value="Nucleotide cyclase"/>
    <property type="match status" value="1"/>
</dbReference>
<dbReference type="Pfam" id="PF00990">
    <property type="entry name" value="GGDEF"/>
    <property type="match status" value="1"/>
</dbReference>
<dbReference type="Pfam" id="PF20975">
    <property type="entry name" value="DGCcoil"/>
    <property type="match status" value="1"/>
</dbReference>
<evidence type="ECO:0000313" key="7">
    <source>
        <dbReference type="Proteomes" id="UP001575181"/>
    </source>
</evidence>
<dbReference type="RefSeq" id="WP_373656564.1">
    <property type="nucleotide sequence ID" value="NZ_JBGUAW010000008.1"/>
</dbReference>
<dbReference type="InterPro" id="IPR000160">
    <property type="entry name" value="GGDEF_dom"/>
</dbReference>
<dbReference type="NCBIfam" id="TIGR00254">
    <property type="entry name" value="GGDEF"/>
    <property type="match status" value="1"/>
</dbReference>
<organism evidence="6 7">
    <name type="scientific">Thiohalorhabdus methylotrophus</name>
    <dbReference type="NCBI Taxonomy" id="3242694"/>
    <lineage>
        <taxon>Bacteria</taxon>
        <taxon>Pseudomonadati</taxon>
        <taxon>Pseudomonadota</taxon>
        <taxon>Gammaproteobacteria</taxon>
        <taxon>Thiohalorhabdales</taxon>
        <taxon>Thiohalorhabdaceae</taxon>
        <taxon>Thiohalorhabdus</taxon>
    </lineage>
</organism>
<keyword evidence="7" id="KW-1185">Reference proteome</keyword>
<accession>A0ABV4TWS8</accession>
<dbReference type="PROSITE" id="PS50887">
    <property type="entry name" value="GGDEF"/>
    <property type="match status" value="1"/>
</dbReference>
<dbReference type="CDD" id="cd01949">
    <property type="entry name" value="GGDEF"/>
    <property type="match status" value="1"/>
</dbReference>
<feature type="coiled-coil region" evidence="3">
    <location>
        <begin position="288"/>
        <end position="413"/>
    </location>
</feature>
<dbReference type="Proteomes" id="UP001575181">
    <property type="component" value="Unassembled WGS sequence"/>
</dbReference>
<dbReference type="Gene3D" id="3.30.70.270">
    <property type="match status" value="1"/>
</dbReference>
<dbReference type="PANTHER" id="PTHR45138">
    <property type="entry name" value="REGULATORY COMPONENTS OF SENSORY TRANSDUCTION SYSTEM"/>
    <property type="match status" value="1"/>
</dbReference>
<evidence type="ECO:0000256" key="2">
    <source>
        <dbReference type="ARBA" id="ARBA00034247"/>
    </source>
</evidence>
<dbReference type="SMART" id="SM00267">
    <property type="entry name" value="GGDEF"/>
    <property type="match status" value="1"/>
</dbReference>
<keyword evidence="6" id="KW-0548">Nucleotidyltransferase</keyword>
<comment type="catalytic activity">
    <reaction evidence="2">
        <text>2 GTP = 3',3'-c-di-GMP + 2 diphosphate</text>
        <dbReference type="Rhea" id="RHEA:24898"/>
        <dbReference type="ChEBI" id="CHEBI:33019"/>
        <dbReference type="ChEBI" id="CHEBI:37565"/>
        <dbReference type="ChEBI" id="CHEBI:58805"/>
        <dbReference type="EC" id="2.7.7.65"/>
    </reaction>
</comment>
<feature type="compositionally biased region" description="Basic and acidic residues" evidence="4">
    <location>
        <begin position="1"/>
        <end position="27"/>
    </location>
</feature>
<dbReference type="EMBL" id="JBGUAW010000008">
    <property type="protein sequence ID" value="MFA9461788.1"/>
    <property type="molecule type" value="Genomic_DNA"/>
</dbReference>
<dbReference type="InterPro" id="IPR043128">
    <property type="entry name" value="Rev_trsase/Diguanyl_cyclase"/>
</dbReference>
<dbReference type="InterPro" id="IPR029787">
    <property type="entry name" value="Nucleotide_cyclase"/>
</dbReference>
<evidence type="ECO:0000259" key="5">
    <source>
        <dbReference type="PROSITE" id="PS50887"/>
    </source>
</evidence>
<gene>
    <name evidence="6" type="ORF">ACERLL_13260</name>
</gene>
<reference evidence="6 7" key="1">
    <citation type="submission" date="2024-08" db="EMBL/GenBank/DDBJ databases">
        <title>Whole-genome sequencing of halo(alkali)philic microorganisms from hypersaline lakes.</title>
        <authorList>
            <person name="Sorokin D.Y."/>
            <person name="Merkel A.Y."/>
            <person name="Messina E."/>
            <person name="Yakimov M."/>
        </authorList>
    </citation>
    <scope>NUCLEOTIDE SEQUENCE [LARGE SCALE GENOMIC DNA]</scope>
    <source>
        <strain evidence="6 7">Cl-TMA</strain>
    </source>
</reference>
<dbReference type="EC" id="2.7.7.65" evidence="1"/>
<dbReference type="InterPro" id="IPR048516">
    <property type="entry name" value="DGCcoil"/>
</dbReference>
<evidence type="ECO:0000256" key="1">
    <source>
        <dbReference type="ARBA" id="ARBA00012528"/>
    </source>
</evidence>
<evidence type="ECO:0000313" key="6">
    <source>
        <dbReference type="EMBL" id="MFA9461788.1"/>
    </source>
</evidence>
<protein>
    <recommendedName>
        <fullName evidence="1">diguanylate cyclase</fullName>
        <ecNumber evidence="1">2.7.7.65</ecNumber>
    </recommendedName>
</protein>
<dbReference type="GO" id="GO:0052621">
    <property type="term" value="F:diguanylate cyclase activity"/>
    <property type="evidence" value="ECO:0007669"/>
    <property type="project" value="UniProtKB-EC"/>
</dbReference>
<proteinExistence type="predicted"/>
<keyword evidence="6" id="KW-0808">Transferase</keyword>
<evidence type="ECO:0000256" key="3">
    <source>
        <dbReference type="SAM" id="Coils"/>
    </source>
</evidence>
<name>A0ABV4TWS8_9GAMM</name>
<dbReference type="PANTHER" id="PTHR45138:SF9">
    <property type="entry name" value="DIGUANYLATE CYCLASE DGCM-RELATED"/>
    <property type="match status" value="1"/>
</dbReference>
<feature type="domain" description="GGDEF" evidence="5">
    <location>
        <begin position="444"/>
        <end position="577"/>
    </location>
</feature>
<feature type="region of interest" description="Disordered" evidence="4">
    <location>
        <begin position="1"/>
        <end position="32"/>
    </location>
</feature>